<keyword evidence="1" id="KW-0472">Membrane</keyword>
<keyword evidence="1" id="KW-1133">Transmembrane helix</keyword>
<keyword evidence="3" id="KW-1185">Reference proteome</keyword>
<sequence>MGAGKVLGAMLGLMAGLLIGGPWAIVLALIAGVAVGHYFDEQHASPPDFPEIFSDFPATFAP</sequence>
<feature type="non-terminal residue" evidence="2">
    <location>
        <position position="62"/>
    </location>
</feature>
<protein>
    <submittedName>
        <fullName evidence="2">Molecular chaperone DjiA</fullName>
    </submittedName>
</protein>
<dbReference type="EMBL" id="RAWE01000456">
    <property type="protein sequence ID" value="RKG92432.1"/>
    <property type="molecule type" value="Genomic_DNA"/>
</dbReference>
<feature type="transmembrane region" description="Helical" evidence="1">
    <location>
        <begin position="12"/>
        <end position="39"/>
    </location>
</feature>
<evidence type="ECO:0000313" key="3">
    <source>
        <dbReference type="Proteomes" id="UP000268313"/>
    </source>
</evidence>
<dbReference type="Proteomes" id="UP000268313">
    <property type="component" value="Unassembled WGS sequence"/>
</dbReference>
<name>A0A3A8J9P8_9BACT</name>
<evidence type="ECO:0000313" key="2">
    <source>
        <dbReference type="EMBL" id="RKG92432.1"/>
    </source>
</evidence>
<evidence type="ECO:0000256" key="1">
    <source>
        <dbReference type="SAM" id="Phobius"/>
    </source>
</evidence>
<gene>
    <name evidence="2" type="ORF">D7X32_44415</name>
</gene>
<comment type="caution">
    <text evidence="2">The sequence shown here is derived from an EMBL/GenBank/DDBJ whole genome shotgun (WGS) entry which is preliminary data.</text>
</comment>
<accession>A0A3A8J9P8</accession>
<dbReference type="AlphaFoldDB" id="A0A3A8J9P8"/>
<reference evidence="3" key="1">
    <citation type="submission" date="2018-09" db="EMBL/GenBank/DDBJ databases">
        <authorList>
            <person name="Livingstone P.G."/>
            <person name="Whitworth D.E."/>
        </authorList>
    </citation>
    <scope>NUCLEOTIDE SEQUENCE [LARGE SCALE GENOMIC DNA]</scope>
    <source>
        <strain evidence="3">CA043D</strain>
    </source>
</reference>
<proteinExistence type="predicted"/>
<organism evidence="2 3">
    <name type="scientific">Corallococcus carmarthensis</name>
    <dbReference type="NCBI Taxonomy" id="2316728"/>
    <lineage>
        <taxon>Bacteria</taxon>
        <taxon>Pseudomonadati</taxon>
        <taxon>Myxococcota</taxon>
        <taxon>Myxococcia</taxon>
        <taxon>Myxococcales</taxon>
        <taxon>Cystobacterineae</taxon>
        <taxon>Myxococcaceae</taxon>
        <taxon>Corallococcus</taxon>
    </lineage>
</organism>
<keyword evidence="1" id="KW-0812">Transmembrane</keyword>